<dbReference type="SMART" id="SM00533">
    <property type="entry name" value="MUTSd"/>
    <property type="match status" value="1"/>
</dbReference>
<gene>
    <name evidence="7" type="ORF">ACFO9K_05450</name>
</gene>
<evidence type="ECO:0000256" key="4">
    <source>
        <dbReference type="SAM" id="MobiDB-lite"/>
    </source>
</evidence>
<dbReference type="GeneID" id="73046959"/>
<keyword evidence="3" id="KW-0238">DNA-binding</keyword>
<evidence type="ECO:0000313" key="8">
    <source>
        <dbReference type="Proteomes" id="UP001595945"/>
    </source>
</evidence>
<dbReference type="GO" id="GO:0003677">
    <property type="term" value="F:DNA binding"/>
    <property type="evidence" value="ECO:0007669"/>
    <property type="project" value="UniProtKB-KW"/>
</dbReference>
<evidence type="ECO:0000256" key="1">
    <source>
        <dbReference type="ARBA" id="ARBA00022741"/>
    </source>
</evidence>
<keyword evidence="1" id="KW-0547">Nucleotide-binding</keyword>
<dbReference type="InterPro" id="IPR007696">
    <property type="entry name" value="DNA_mismatch_repair_MutS_core"/>
</dbReference>
<feature type="region of interest" description="Disordered" evidence="4">
    <location>
        <begin position="620"/>
        <end position="649"/>
    </location>
</feature>
<sequence>MRLEEYWGVGPKTRERLEAELGTERAVEAIETGAVRALVSAGLSRGRATRILRRANGGEGMSVLATRDTRAVYKELLDVASDYAVTEDAADRIRVLTPLMERDRATERLDAVMDAAESWGRLDAETRERVLSAFAEFAEDERIGDDEAAVRTVLALREAGLSDGVSESSEGRSPSDRSSGQSPREDEASGDSSDPLSDGAFSRVADIDGDDLRAAASALADLDGGDVARGVDDELDALRDSLESVEALSADSLDAMEEIREEARAGAEFGEVVVDYVASETDAGFQRVRDATPDDAVDAADFVHATLRDLTDDLRETVEERERSVARRLRGRIAETQSAIDAARAAVSDLSFHLSLARFAHDFDLTRPAFTENGFAVRNARNVSIEASGEAVQPITYAVGGHDLSSESASDGNSSHDADPTPPDGDRVSVLTGANSGGKTTLLETMCQVALLAQMGLPVPAERAAVSISEDIVFHRRHASFNAGVLESTLRSIVPPLTDGANTLMLVDEFEAITEPGSAADLLHGLVRLTVDRGALGVFVTHLADDLKPLPEKARKDGIFAEGLDDDLELEVDYQPRFGTVGKSTPEFIVSRLLAGADDRTERAGFETLARAVGEEAVQRTLDDWSPDASAVGGSAASDANTSGSGDDD</sequence>
<dbReference type="RefSeq" id="WP_254270288.1">
    <property type="nucleotide sequence ID" value="NZ_CP100401.1"/>
</dbReference>
<keyword evidence="8" id="KW-1185">Reference proteome</keyword>
<proteinExistence type="predicted"/>
<evidence type="ECO:0000256" key="3">
    <source>
        <dbReference type="ARBA" id="ARBA00023125"/>
    </source>
</evidence>
<evidence type="ECO:0000259" key="6">
    <source>
        <dbReference type="SMART" id="SM00534"/>
    </source>
</evidence>
<dbReference type="SUPFAM" id="SSF52540">
    <property type="entry name" value="P-loop containing nucleoside triphosphate hydrolases"/>
    <property type="match status" value="1"/>
</dbReference>
<feature type="domain" description="DNA mismatch repair proteins mutS family" evidence="6">
    <location>
        <begin position="426"/>
        <end position="610"/>
    </location>
</feature>
<dbReference type="Proteomes" id="UP001595945">
    <property type="component" value="Unassembled WGS sequence"/>
</dbReference>
<evidence type="ECO:0000256" key="2">
    <source>
        <dbReference type="ARBA" id="ARBA00022840"/>
    </source>
</evidence>
<protein>
    <submittedName>
        <fullName evidence="7">DNA mismatch repair protein</fullName>
    </submittedName>
</protein>
<reference evidence="7 8" key="1">
    <citation type="journal article" date="2019" name="Int. J. Syst. Evol. Microbiol.">
        <title>The Global Catalogue of Microorganisms (GCM) 10K type strain sequencing project: providing services to taxonomists for standard genome sequencing and annotation.</title>
        <authorList>
            <consortium name="The Broad Institute Genomics Platform"/>
            <consortium name="The Broad Institute Genome Sequencing Center for Infectious Disease"/>
            <person name="Wu L."/>
            <person name="Ma J."/>
        </authorList>
    </citation>
    <scope>NUCLEOTIDE SEQUENCE [LARGE SCALE GENOMIC DNA]</scope>
    <source>
        <strain evidence="7 8">XZYJ18</strain>
    </source>
</reference>
<dbReference type="InterPro" id="IPR027417">
    <property type="entry name" value="P-loop_NTPase"/>
</dbReference>
<dbReference type="Gene3D" id="3.40.50.300">
    <property type="entry name" value="P-loop containing nucleotide triphosphate hydrolases"/>
    <property type="match status" value="1"/>
</dbReference>
<comment type="caution">
    <text evidence="7">The sequence shown here is derived from an EMBL/GenBank/DDBJ whole genome shotgun (WGS) entry which is preliminary data.</text>
</comment>
<dbReference type="SMART" id="SM00534">
    <property type="entry name" value="MUTSac"/>
    <property type="match status" value="1"/>
</dbReference>
<organism evidence="7 8">
    <name type="scientific">Halorussus aquaticus</name>
    <dbReference type="NCBI Taxonomy" id="2953748"/>
    <lineage>
        <taxon>Archaea</taxon>
        <taxon>Methanobacteriati</taxon>
        <taxon>Methanobacteriota</taxon>
        <taxon>Stenosarchaea group</taxon>
        <taxon>Halobacteria</taxon>
        <taxon>Halobacteriales</taxon>
        <taxon>Haladaptataceae</taxon>
        <taxon>Halorussus</taxon>
    </lineage>
</organism>
<feature type="region of interest" description="Disordered" evidence="4">
    <location>
        <begin position="161"/>
        <end position="202"/>
    </location>
</feature>
<dbReference type="PANTHER" id="PTHR11361">
    <property type="entry name" value="DNA MISMATCH REPAIR PROTEIN MUTS FAMILY MEMBER"/>
    <property type="match status" value="1"/>
</dbReference>
<dbReference type="AlphaFoldDB" id="A0ABD5PZ69"/>
<dbReference type="PANTHER" id="PTHR11361:SF125">
    <property type="entry name" value="DNA-BINDING PROTEIN MUTS2"/>
    <property type="match status" value="1"/>
</dbReference>
<dbReference type="InterPro" id="IPR000432">
    <property type="entry name" value="DNA_mismatch_repair_MutS_C"/>
</dbReference>
<accession>A0ABD5PZ69</accession>
<feature type="compositionally biased region" description="Low complexity" evidence="4">
    <location>
        <begin position="627"/>
        <end position="640"/>
    </location>
</feature>
<dbReference type="GO" id="GO:0005524">
    <property type="term" value="F:ATP binding"/>
    <property type="evidence" value="ECO:0007669"/>
    <property type="project" value="UniProtKB-KW"/>
</dbReference>
<dbReference type="EMBL" id="JBHSHT010000001">
    <property type="protein sequence ID" value="MFC4823698.1"/>
    <property type="molecule type" value="Genomic_DNA"/>
</dbReference>
<name>A0ABD5PZ69_9EURY</name>
<evidence type="ECO:0000259" key="5">
    <source>
        <dbReference type="SMART" id="SM00533"/>
    </source>
</evidence>
<feature type="domain" description="DNA mismatch repair protein MutS core" evidence="5">
    <location>
        <begin position="71"/>
        <end position="388"/>
    </location>
</feature>
<feature type="region of interest" description="Disordered" evidence="4">
    <location>
        <begin position="402"/>
        <end position="429"/>
    </location>
</feature>
<evidence type="ECO:0000313" key="7">
    <source>
        <dbReference type="EMBL" id="MFC4823698.1"/>
    </source>
</evidence>
<dbReference type="Pfam" id="PF00488">
    <property type="entry name" value="MutS_V"/>
    <property type="match status" value="1"/>
</dbReference>
<dbReference type="InterPro" id="IPR045076">
    <property type="entry name" value="MutS"/>
</dbReference>
<feature type="compositionally biased region" description="Basic and acidic residues" evidence="4">
    <location>
        <begin position="414"/>
        <end position="427"/>
    </location>
</feature>
<keyword evidence="2" id="KW-0067">ATP-binding</keyword>